<evidence type="ECO:0000313" key="9">
    <source>
        <dbReference type="Proteomes" id="UP000006250"/>
    </source>
</evidence>
<evidence type="ECO:0000256" key="3">
    <source>
        <dbReference type="ARBA" id="ARBA00022475"/>
    </source>
</evidence>
<feature type="transmembrane region" description="Helical" evidence="7">
    <location>
        <begin position="366"/>
        <end position="384"/>
    </location>
</feature>
<evidence type="ECO:0000313" key="8">
    <source>
        <dbReference type="EMBL" id="EFL50742.1"/>
    </source>
</evidence>
<feature type="transmembrane region" description="Helical" evidence="7">
    <location>
        <begin position="390"/>
        <end position="407"/>
    </location>
</feature>
<dbReference type="GO" id="GO:0005886">
    <property type="term" value="C:plasma membrane"/>
    <property type="evidence" value="ECO:0007669"/>
    <property type="project" value="UniProtKB-SubCell"/>
</dbReference>
<feature type="transmembrane region" description="Helical" evidence="7">
    <location>
        <begin position="487"/>
        <end position="512"/>
    </location>
</feature>
<organism evidence="8 9">
    <name type="scientific">Solidesulfovibrio fructosivorans JJ]</name>
    <dbReference type="NCBI Taxonomy" id="596151"/>
    <lineage>
        <taxon>Bacteria</taxon>
        <taxon>Pseudomonadati</taxon>
        <taxon>Thermodesulfobacteriota</taxon>
        <taxon>Desulfovibrionia</taxon>
        <taxon>Desulfovibrionales</taxon>
        <taxon>Desulfovibrionaceae</taxon>
        <taxon>Solidesulfovibrio</taxon>
    </lineage>
</organism>
<feature type="transmembrane region" description="Helical" evidence="7">
    <location>
        <begin position="438"/>
        <end position="457"/>
    </location>
</feature>
<evidence type="ECO:0000256" key="1">
    <source>
        <dbReference type="ARBA" id="ARBA00004651"/>
    </source>
</evidence>
<evidence type="ECO:0000256" key="7">
    <source>
        <dbReference type="SAM" id="Phobius"/>
    </source>
</evidence>
<proteinExistence type="predicted"/>
<comment type="subcellular location">
    <subcellularLocation>
        <location evidence="1">Cell membrane</location>
        <topology evidence="1">Multi-pass membrane protein</topology>
    </subcellularLocation>
</comment>
<keyword evidence="4 7" id="KW-0812">Transmembrane</keyword>
<feature type="transmembrane region" description="Helical" evidence="7">
    <location>
        <begin position="414"/>
        <end position="432"/>
    </location>
</feature>
<dbReference type="RefSeq" id="WP_005994343.1">
    <property type="nucleotide sequence ID" value="NZ_AECZ01000016.1"/>
</dbReference>
<evidence type="ECO:0000256" key="6">
    <source>
        <dbReference type="ARBA" id="ARBA00023136"/>
    </source>
</evidence>
<feature type="transmembrane region" description="Helical" evidence="7">
    <location>
        <begin position="143"/>
        <end position="160"/>
    </location>
</feature>
<dbReference type="Pfam" id="PF04632">
    <property type="entry name" value="FUSC"/>
    <property type="match status" value="1"/>
</dbReference>
<feature type="transmembrane region" description="Helical" evidence="7">
    <location>
        <begin position="105"/>
        <end position="123"/>
    </location>
</feature>
<evidence type="ECO:0000256" key="5">
    <source>
        <dbReference type="ARBA" id="ARBA00022989"/>
    </source>
</evidence>
<dbReference type="PANTHER" id="PTHR30509">
    <property type="entry name" value="P-HYDROXYBENZOIC ACID EFFLUX PUMP SUBUNIT-RELATED"/>
    <property type="match status" value="1"/>
</dbReference>
<accession>E1JY04</accession>
<dbReference type="STRING" id="596151.DesfrDRAFT_2503"/>
<dbReference type="InterPro" id="IPR006726">
    <property type="entry name" value="PHBA_efflux_AaeB/fusaric-R"/>
</dbReference>
<evidence type="ECO:0000256" key="2">
    <source>
        <dbReference type="ARBA" id="ARBA00022448"/>
    </source>
</evidence>
<dbReference type="OrthoDB" id="5445822at2"/>
<feature type="transmembrane region" description="Helical" evidence="7">
    <location>
        <begin position="82"/>
        <end position="98"/>
    </location>
</feature>
<comment type="caution">
    <text evidence="8">The sequence shown here is derived from an EMBL/GenBank/DDBJ whole genome shotgun (WGS) entry which is preliminary data.</text>
</comment>
<keyword evidence="9" id="KW-1185">Reference proteome</keyword>
<feature type="transmembrane region" description="Helical" evidence="7">
    <location>
        <begin position="59"/>
        <end position="76"/>
    </location>
</feature>
<dbReference type="GO" id="GO:0022857">
    <property type="term" value="F:transmembrane transporter activity"/>
    <property type="evidence" value="ECO:0007669"/>
    <property type="project" value="InterPro"/>
</dbReference>
<dbReference type="PANTHER" id="PTHR30509:SF9">
    <property type="entry name" value="MULTIDRUG RESISTANCE PROTEIN MDTO"/>
    <property type="match status" value="1"/>
</dbReference>
<name>E1JY04_SOLFR</name>
<dbReference type="AlphaFoldDB" id="E1JY04"/>
<keyword evidence="5 7" id="KW-1133">Transmembrane helix</keyword>
<dbReference type="EMBL" id="AECZ01000016">
    <property type="protein sequence ID" value="EFL50742.1"/>
    <property type="molecule type" value="Genomic_DNA"/>
</dbReference>
<gene>
    <name evidence="8" type="ORF">DesfrDRAFT_2503</name>
</gene>
<keyword evidence="2" id="KW-0813">Transport</keyword>
<protein>
    <submittedName>
        <fullName evidence="8">Membrane protein-like protein</fullName>
    </submittedName>
</protein>
<sequence>MLQLSLPLREAVKTGLALSIACGLAMAMGWANPYWAGLAVAVVSMPTVGESINKGVHRLLGTLLGGILGILCVSLFPQERWAFIGFLSLVMGFCAYRITISRYVYFWFITSYVAILVGANVAGGSQHVFYTATVRMEETALGIIVYAIVSVFIWPQQCAFDVHRLVKSLFGVQAKVADHHFSRMLHPDTPNGAENWYSLEAQLLSQWKRRLYAAETEQFEIHEAKGWWWQLVALCQEMMEALELWREELPDLAGCDIAALVPALPDFRRALRQRLAKLTVFEENDNPPAVPPRVELVIDKDLFAALPHFQQTALRDVVHTLLRVERLSFDIGDCLRIIRLPPRERIRPPRLPAAVARRPDGDSVAAAIRIMASLWLGALAWIYVDPPGDMMFVVFVGVHALIGLMTPQMNWPKFVLANSIGVVLASLLYVFVMPWLSGYFELSVLLFIFTVLIYYAFWDPRATMLKMAAIVPFIMLTNLQSQQQYDFAVFANNAVAMLGSMIFAGAVSVVPFSLRPEKMFVRVTTRFFRQAERVASLFGHSSGRDAGKRSASPLLGAMQTSVGKVGGWAAGIDYGLMPANPPEKAAALVSSLNTIAYRFKMLADAGKRPQPLWRYCADEVGQWTTAIAELLGPWARGLFDVNSPGMLRLRLAAMEAQLEGTLRALPDGFAEDDYANAYRLLGSYRGLYQALVAHAGLAADIDWGLWREARF</sequence>
<keyword evidence="6 7" id="KW-0472">Membrane</keyword>
<dbReference type="eggNOG" id="COG1289">
    <property type="taxonomic scope" value="Bacteria"/>
</dbReference>
<reference evidence="8 9" key="1">
    <citation type="submission" date="2010-08" db="EMBL/GenBank/DDBJ databases">
        <title>The draft genome of Desulfovibrio fructosovorans JJ.</title>
        <authorList>
            <consortium name="US DOE Joint Genome Institute (JGI-PGF)"/>
            <person name="Lucas S."/>
            <person name="Copeland A."/>
            <person name="Lapidus A."/>
            <person name="Cheng J.-F."/>
            <person name="Bruce D."/>
            <person name="Goodwin L."/>
            <person name="Pitluck S."/>
            <person name="Land M.L."/>
            <person name="Hauser L."/>
            <person name="Chang Y.-J."/>
            <person name="Jeffries C."/>
            <person name="Wall J.D."/>
            <person name="Stahl D.A."/>
            <person name="Arkin A.P."/>
            <person name="Dehal P."/>
            <person name="Stolyar S.M."/>
            <person name="Hazen T.C."/>
            <person name="Woyke T.J."/>
        </authorList>
    </citation>
    <scope>NUCLEOTIDE SEQUENCE [LARGE SCALE GENOMIC DNA]</scope>
    <source>
        <strain evidence="8 9">JJ</strain>
    </source>
</reference>
<evidence type="ECO:0000256" key="4">
    <source>
        <dbReference type="ARBA" id="ARBA00022692"/>
    </source>
</evidence>
<keyword evidence="3" id="KW-1003">Cell membrane</keyword>
<dbReference type="Proteomes" id="UP000006250">
    <property type="component" value="Unassembled WGS sequence"/>
</dbReference>